<reference evidence="1" key="2">
    <citation type="journal article" date="2019" name="bioRxiv">
        <title>Genomics, evolutionary history and diagnostics of the Alternaria alternata species group including apple and Asian pear pathotypes.</title>
        <authorList>
            <person name="Armitage A.D."/>
            <person name="Cockerton H.M."/>
            <person name="Sreenivasaprasad S."/>
            <person name="Woodhall J.W."/>
            <person name="Lane C.R."/>
            <person name="Harrison R.J."/>
            <person name="Clarkson J.P."/>
        </authorList>
    </citation>
    <scope>NUCLEOTIDE SEQUENCE</scope>
    <source>
        <strain evidence="1">FERA 1164</strain>
    </source>
</reference>
<organism evidence="1 2">
    <name type="scientific">Alternaria tenuissima</name>
    <dbReference type="NCBI Taxonomy" id="119927"/>
    <lineage>
        <taxon>Eukaryota</taxon>
        <taxon>Fungi</taxon>
        <taxon>Dikarya</taxon>
        <taxon>Ascomycota</taxon>
        <taxon>Pezizomycotina</taxon>
        <taxon>Dothideomycetes</taxon>
        <taxon>Pleosporomycetidae</taxon>
        <taxon>Pleosporales</taxon>
        <taxon>Pleosporineae</taxon>
        <taxon>Pleosporaceae</taxon>
        <taxon>Alternaria</taxon>
        <taxon>Alternaria sect. Alternaria</taxon>
        <taxon>Alternaria alternata complex</taxon>
    </lineage>
</organism>
<dbReference type="AlphaFoldDB" id="A0AB37WF03"/>
<evidence type="ECO:0000313" key="2">
    <source>
        <dbReference type="Proteomes" id="UP000292340"/>
    </source>
</evidence>
<accession>A0AB37WF03</accession>
<evidence type="ECO:0000313" key="1">
    <source>
        <dbReference type="EMBL" id="RYN25511.1"/>
    </source>
</evidence>
<proteinExistence type="predicted"/>
<evidence type="ECO:0008006" key="3">
    <source>
        <dbReference type="Google" id="ProtNLM"/>
    </source>
</evidence>
<name>A0AB37WF03_9PLEO</name>
<dbReference type="EMBL" id="PDXB01000019">
    <property type="protein sequence ID" value="RYN25511.1"/>
    <property type="molecule type" value="Genomic_DNA"/>
</dbReference>
<reference evidence="1" key="1">
    <citation type="submission" date="2017-10" db="EMBL/GenBank/DDBJ databases">
        <authorList>
            <person name="Armitage A.D."/>
            <person name="Barbara D.J."/>
            <person name="Woodhall J.W."/>
            <person name="Sreenivasaprasad S."/>
            <person name="Lane C.R."/>
            <person name="Clarkson J.P."/>
            <person name="Harrison R.J."/>
        </authorList>
    </citation>
    <scope>NUCLEOTIDE SEQUENCE</scope>
    <source>
        <strain evidence="1">FERA 1164</strain>
    </source>
</reference>
<protein>
    <recommendedName>
        <fullName evidence="3">HNH nuclease domain-containing protein</fullName>
    </recommendedName>
</protein>
<comment type="caution">
    <text evidence="1">The sequence shown here is derived from an EMBL/GenBank/DDBJ whole genome shotgun (WGS) entry which is preliminary data.</text>
</comment>
<gene>
    <name evidence="1" type="ORF">AA0115_g7567</name>
</gene>
<dbReference type="Proteomes" id="UP000292340">
    <property type="component" value="Unassembled WGS sequence"/>
</dbReference>
<sequence length="86" mass="9654">MRSLLASFPASSASPEQAVDGIEDLLIDSACDIFASQRMDTDARQAQLLTPLTHITHNRTDEEHCPVAWAYFDKPRTFYDILISLN</sequence>